<dbReference type="InterPro" id="IPR017946">
    <property type="entry name" value="PLC-like_Pdiesterase_TIM-brl"/>
</dbReference>
<comment type="similarity">
    <text evidence="1">Belongs to the AIM6 family.</text>
</comment>
<keyword evidence="3" id="KW-0472">Membrane</keyword>
<evidence type="ECO:0000256" key="3">
    <source>
        <dbReference type="SAM" id="Phobius"/>
    </source>
</evidence>
<dbReference type="InParanoid" id="F0XRG5"/>
<dbReference type="SUPFAM" id="SSF51695">
    <property type="entry name" value="PLC-like phosphodiesterases"/>
    <property type="match status" value="1"/>
</dbReference>
<dbReference type="eggNOG" id="ENOG502RXNI">
    <property type="taxonomic scope" value="Eukaryota"/>
</dbReference>
<accession>F0XRG5</accession>
<keyword evidence="3" id="KW-1133">Transmembrane helix</keyword>
<dbReference type="HOGENOM" id="CLU_031561_0_2_1"/>
<keyword evidence="5" id="KW-1185">Reference proteome</keyword>
<dbReference type="GO" id="GO:0006629">
    <property type="term" value="P:lipid metabolic process"/>
    <property type="evidence" value="ECO:0007669"/>
    <property type="project" value="InterPro"/>
</dbReference>
<reference evidence="4 5" key="1">
    <citation type="journal article" date="2011" name="Proc. Natl. Acad. Sci. U.S.A.">
        <title>Genome and transcriptome analyses of the mountain pine beetle-fungal symbiont Grosmannia clavigera, a lodgepole pine pathogen.</title>
        <authorList>
            <person name="DiGuistini S."/>
            <person name="Wang Y."/>
            <person name="Liao N.Y."/>
            <person name="Taylor G."/>
            <person name="Tanguay P."/>
            <person name="Feau N."/>
            <person name="Henrissat B."/>
            <person name="Chan S.K."/>
            <person name="Hesse-Orce U."/>
            <person name="Alamouti S.M."/>
            <person name="Tsui C.K.M."/>
            <person name="Docking R.T."/>
            <person name="Levasseur A."/>
            <person name="Haridas S."/>
            <person name="Robertson G."/>
            <person name="Birol I."/>
            <person name="Holt R.A."/>
            <person name="Marra M.A."/>
            <person name="Hamelin R.C."/>
            <person name="Hirst M."/>
            <person name="Jones S.J.M."/>
            <person name="Bohlmann J."/>
            <person name="Breuil C."/>
        </authorList>
    </citation>
    <scope>NUCLEOTIDE SEQUENCE [LARGE SCALE GENOMIC DNA]</scope>
    <source>
        <strain evidence="5">kw1407 / UAMH 11150</strain>
    </source>
</reference>
<dbReference type="RefSeq" id="XP_014169336.1">
    <property type="nucleotide sequence ID" value="XM_014313861.1"/>
</dbReference>
<gene>
    <name evidence="4" type="ORF">CMQ_239</name>
</gene>
<evidence type="ECO:0000313" key="5">
    <source>
        <dbReference type="Proteomes" id="UP000007796"/>
    </source>
</evidence>
<proteinExistence type="inferred from homology"/>
<feature type="transmembrane region" description="Helical" evidence="3">
    <location>
        <begin position="86"/>
        <end position="111"/>
    </location>
</feature>
<organism evidence="5">
    <name type="scientific">Grosmannia clavigera (strain kw1407 / UAMH 11150)</name>
    <name type="common">Blue stain fungus</name>
    <name type="synonym">Graphiocladiella clavigera</name>
    <dbReference type="NCBI Taxonomy" id="655863"/>
    <lineage>
        <taxon>Eukaryota</taxon>
        <taxon>Fungi</taxon>
        <taxon>Dikarya</taxon>
        <taxon>Ascomycota</taxon>
        <taxon>Pezizomycotina</taxon>
        <taxon>Sordariomycetes</taxon>
        <taxon>Sordariomycetidae</taxon>
        <taxon>Ophiostomatales</taxon>
        <taxon>Ophiostomataceae</taxon>
        <taxon>Leptographium</taxon>
    </lineage>
</organism>
<dbReference type="InterPro" id="IPR051236">
    <property type="entry name" value="HAT_RTT109-like"/>
</dbReference>
<dbReference type="GO" id="GO:0008081">
    <property type="term" value="F:phosphoric diester hydrolase activity"/>
    <property type="evidence" value="ECO:0007669"/>
    <property type="project" value="InterPro"/>
</dbReference>
<dbReference type="PANTHER" id="PTHR31571:SF1">
    <property type="entry name" value="ALTERED INHERITANCE OF MITOCHONDRIA PROTEIN 6"/>
    <property type="match status" value="1"/>
</dbReference>
<dbReference type="Proteomes" id="UP000007796">
    <property type="component" value="Unassembled WGS sequence"/>
</dbReference>
<dbReference type="AlphaFoldDB" id="F0XRG5"/>
<sequence>MAYSSSLPVAATSSLATAASPSAPLPGTLPQIRSRGLSCVYEIASILTGSSRRRRGGEYEPLLGRRVFVDVENLGSKPLKTHRRQWVLCGTVYGLVLLTVLIVLNASLFVWQLAYAMRSDPDAIFSSWGLPGTGTEHLAWYPTDFLRDVIPVPCHSHNDYWRNVPLFSALYAGCVGVEADVWLLDGYEDELYVGHSRAALQPNRTFRSLYVDPLVEILARQNKDHHYFSGNDSSSSVQPRGVFDIRPDQTLVLLVDIKTSGPETFHKVLEGLEPLRSRGWLTTYRDGRLHQGPITVVGSGRTPFADVVANSTYRDVFFDAPLDRIENSQQYDQTNSYYSSVAIGEGLGTIWFGIFRESQLQLLRHQVRQAHDHGLKARYWDLPAWPISARNRVWDTLVSEGVDMLNVDDLNGATKSNWDDAGWFGRLL</sequence>
<evidence type="ECO:0000256" key="1">
    <source>
        <dbReference type="ARBA" id="ARBA00008858"/>
    </source>
</evidence>
<dbReference type="OrthoDB" id="4153866at2759"/>
<keyword evidence="3" id="KW-0812">Transmembrane</keyword>
<dbReference type="EMBL" id="GL629807">
    <property type="protein sequence ID" value="EFW99921.1"/>
    <property type="molecule type" value="Genomic_DNA"/>
</dbReference>
<dbReference type="PANTHER" id="PTHR31571">
    <property type="entry name" value="ALTERED INHERITANCE OF MITOCHONDRIA PROTEIN 6"/>
    <property type="match status" value="1"/>
</dbReference>
<name>F0XRG5_GROCL</name>
<dbReference type="STRING" id="655863.F0XRG5"/>
<evidence type="ECO:0000313" key="4">
    <source>
        <dbReference type="EMBL" id="EFW99921.1"/>
    </source>
</evidence>
<evidence type="ECO:0000256" key="2">
    <source>
        <dbReference type="ARBA" id="ARBA00014286"/>
    </source>
</evidence>
<dbReference type="GeneID" id="25975373"/>
<dbReference type="FunCoup" id="F0XRG5">
    <property type="interactions" value="3"/>
</dbReference>
<protein>
    <recommendedName>
        <fullName evidence="2">Altered inheritance of mitochondria protein 6</fullName>
    </recommendedName>
</protein>